<feature type="domain" description="Ig-like" evidence="2">
    <location>
        <begin position="103"/>
        <end position="195"/>
    </location>
</feature>
<dbReference type="PROSITE" id="PS50835">
    <property type="entry name" value="IG_LIKE"/>
    <property type="match status" value="3"/>
</dbReference>
<dbReference type="SMART" id="SM00409">
    <property type="entry name" value="IG"/>
    <property type="match status" value="4"/>
</dbReference>
<dbReference type="PANTHER" id="PTHR46013">
    <property type="entry name" value="VASCULAR CELL ADHESION MOLECULE 1"/>
    <property type="match status" value="1"/>
</dbReference>
<keyword evidence="1" id="KW-0812">Transmembrane</keyword>
<keyword evidence="1" id="KW-1133">Transmembrane helix</keyword>
<protein>
    <submittedName>
        <fullName evidence="4">B-cell receptor CD22-like</fullName>
    </submittedName>
</protein>
<dbReference type="AlphaFoldDB" id="A0A6P7KN12"/>
<dbReference type="InterPro" id="IPR036179">
    <property type="entry name" value="Ig-like_dom_sf"/>
</dbReference>
<accession>A0A6P7KN12</accession>
<dbReference type="SMART" id="SM00408">
    <property type="entry name" value="IGc2"/>
    <property type="match status" value="2"/>
</dbReference>
<name>A0A6P7KN12_9TELE</name>
<feature type="transmembrane region" description="Helical" evidence="1">
    <location>
        <begin position="433"/>
        <end position="458"/>
    </location>
</feature>
<dbReference type="Pfam" id="PF13895">
    <property type="entry name" value="Ig_2"/>
    <property type="match status" value="1"/>
</dbReference>
<reference evidence="4" key="1">
    <citation type="submission" date="2025-08" db="UniProtKB">
        <authorList>
            <consortium name="RefSeq"/>
        </authorList>
    </citation>
    <scope>IDENTIFICATION</scope>
</reference>
<gene>
    <name evidence="4" type="primary">LOC114453197</name>
</gene>
<dbReference type="InterPro" id="IPR013783">
    <property type="entry name" value="Ig-like_fold"/>
</dbReference>
<dbReference type="SUPFAM" id="SSF48726">
    <property type="entry name" value="Immunoglobulin"/>
    <property type="match status" value="3"/>
</dbReference>
<dbReference type="Proteomes" id="UP000515145">
    <property type="component" value="Chromosome 1"/>
</dbReference>
<evidence type="ECO:0000259" key="2">
    <source>
        <dbReference type="PROSITE" id="PS50835"/>
    </source>
</evidence>
<feature type="domain" description="Ig-like" evidence="2">
    <location>
        <begin position="334"/>
        <end position="424"/>
    </location>
</feature>
<dbReference type="PANTHER" id="PTHR46013:SF4">
    <property type="entry name" value="B-CELL RECEPTOR CD22-RELATED"/>
    <property type="match status" value="1"/>
</dbReference>
<dbReference type="OrthoDB" id="6780341at2759"/>
<dbReference type="InterPro" id="IPR003598">
    <property type="entry name" value="Ig_sub2"/>
</dbReference>
<keyword evidence="1" id="KW-0472">Membrane</keyword>
<evidence type="ECO:0000313" key="3">
    <source>
        <dbReference type="Proteomes" id="UP000515145"/>
    </source>
</evidence>
<dbReference type="CDD" id="cd00096">
    <property type="entry name" value="Ig"/>
    <property type="match status" value="1"/>
</dbReference>
<dbReference type="InterPro" id="IPR007110">
    <property type="entry name" value="Ig-like_dom"/>
</dbReference>
<dbReference type="RefSeq" id="XP_028288801.1">
    <property type="nucleotide sequence ID" value="XM_028433000.1"/>
</dbReference>
<evidence type="ECO:0000256" key="1">
    <source>
        <dbReference type="SAM" id="Phobius"/>
    </source>
</evidence>
<organism evidence="3 4">
    <name type="scientific">Parambassis ranga</name>
    <name type="common">Indian glassy fish</name>
    <dbReference type="NCBI Taxonomy" id="210632"/>
    <lineage>
        <taxon>Eukaryota</taxon>
        <taxon>Metazoa</taxon>
        <taxon>Chordata</taxon>
        <taxon>Craniata</taxon>
        <taxon>Vertebrata</taxon>
        <taxon>Euteleostomi</taxon>
        <taxon>Actinopterygii</taxon>
        <taxon>Neopterygii</taxon>
        <taxon>Teleostei</taxon>
        <taxon>Neoteleostei</taxon>
        <taxon>Acanthomorphata</taxon>
        <taxon>Ovalentaria</taxon>
        <taxon>Ambassidae</taxon>
        <taxon>Parambassis</taxon>
    </lineage>
</organism>
<sequence>MTTTILQAKAGCVIMGFILYMSGMNGEERTICALKGSSVDLSCSAQHPTDSMKWYTRKKGFVWRELSTITHLTYNMSEHSHTLTINDLRETDANYYCCEDDKPWLCRETAFKLIVSDLQVKVFPTTEGQTVTLMCSTSCPLTEKPAAYIWYKNREFLYEDWSPWYQELVSSEEAVRYSCAIKGYEDLRAPEVSVDSVTETCFTVTYAGGRMCSYTQTSVNESCSITHPTGVDRSCWSVNYVRRRICALQGSSVNITSQYSYPHRPLSKSWNRTKMRDRQDEAEQGTEDAGRVEYHDNMRNQHNLTIKNLTEADSAEYSLTIQKHGRTRKLSHFPGVTLVVTGVRVQLHPAVVTEGQTVRLTCSTSCPLTDTAYIWYFNSRPLNLSHSQNKHLLLDPVSSQHAGRYYCSVRSSKTSLSSSEETLTVRSLTGTPAAAAAAAAGVCMGLLVMTPLVIFLWIRKRRTSAQPPSSDAADGTEQLNPAAVYENISAQQPQQEDLHYSSVHFFKKQTDPVYSTVQPHQPREEEHAAYAVVSFTPR</sequence>
<keyword evidence="3" id="KW-1185">Reference proteome</keyword>
<feature type="domain" description="Ig-like" evidence="2">
    <location>
        <begin position="35"/>
        <end position="98"/>
    </location>
</feature>
<dbReference type="Gene3D" id="2.60.40.10">
    <property type="entry name" value="Immunoglobulins"/>
    <property type="match status" value="4"/>
</dbReference>
<evidence type="ECO:0000313" key="4">
    <source>
        <dbReference type="RefSeq" id="XP_028288801.1"/>
    </source>
</evidence>
<dbReference type="InterPro" id="IPR003599">
    <property type="entry name" value="Ig_sub"/>
</dbReference>
<proteinExistence type="predicted"/>
<dbReference type="GeneID" id="114453197"/>
<dbReference type="InParanoid" id="A0A6P7KN12"/>